<organism evidence="2 3">
    <name type="scientific">Candidatus Collierbacteria bacterium GW2011_GWC2_43_12</name>
    <dbReference type="NCBI Taxonomy" id="1618390"/>
    <lineage>
        <taxon>Bacteria</taxon>
        <taxon>Candidatus Collieribacteriota</taxon>
    </lineage>
</organism>
<feature type="domain" description="DUF2779" evidence="1">
    <location>
        <begin position="286"/>
        <end position="413"/>
    </location>
</feature>
<dbReference type="PATRIC" id="fig|1618390.3.peg.881"/>
<proteinExistence type="predicted"/>
<comment type="caution">
    <text evidence="2">The sequence shown here is derived from an EMBL/GenBank/DDBJ whole genome shotgun (WGS) entry which is preliminary data.</text>
</comment>
<evidence type="ECO:0000313" key="2">
    <source>
        <dbReference type="EMBL" id="KKS91833.1"/>
    </source>
</evidence>
<reference evidence="2 3" key="1">
    <citation type="journal article" date="2015" name="Nature">
        <title>rRNA introns, odd ribosomes, and small enigmatic genomes across a large radiation of phyla.</title>
        <authorList>
            <person name="Brown C.T."/>
            <person name="Hug L.A."/>
            <person name="Thomas B.C."/>
            <person name="Sharon I."/>
            <person name="Castelle C.J."/>
            <person name="Singh A."/>
            <person name="Wilkins M.J."/>
            <person name="Williams K.H."/>
            <person name="Banfield J.F."/>
        </authorList>
    </citation>
    <scope>NUCLEOTIDE SEQUENCE [LARGE SCALE GENOMIC DNA]</scope>
</reference>
<dbReference type="EMBL" id="LCFK01000058">
    <property type="protein sequence ID" value="KKS91833.1"/>
    <property type="molecule type" value="Genomic_DNA"/>
</dbReference>
<dbReference type="AlphaFoldDB" id="A0A0G1FYL5"/>
<evidence type="ECO:0000313" key="3">
    <source>
        <dbReference type="Proteomes" id="UP000033980"/>
    </source>
</evidence>
<name>A0A0G1FYL5_9BACT</name>
<dbReference type="Proteomes" id="UP000033980">
    <property type="component" value="Unassembled WGS sequence"/>
</dbReference>
<sequence>MLTKTEFMHHEECPIWLWLVKYRKDLLPKESESLQRIFANGNLIDELARQLYPEGVEIEDRFEKGYIETKRMIKNGATVLFQPTAITLDGLAATADILTKDPETGLWDLREVKSSTMVKEEHLIDVSFQKICFERSGIKIGRTFLIHINNQYVRDGDIDPEQLFYEEEITEAVAMHTDMTKKQIEEAKKVIGRNVAPDSVLVQSCHDPEKCDWLDYYIHGYPEIYDIAGTFPDDHLKALLNRGVLDYTKIPPEILDRVGFKPPEYFEVIDSEGIKKELEKLTYPLYFFDYETYSSGIPPFDGTKPYQQLPFQYSLHIQKEPGGSLTHREFLALDFVNPMEELLVHLKRDMGPAGSVIVWNHSFEKSRNEEMAKMFPENSKFLEGVNRRMFDLMNLFKFDRKLYLHSDFQKSHSLKKVLPVICPHLSYQDLEIQEGETASASWPILTGTEITEEEKDYLANAMLLYCGRDTEAMVEILKHLQSKIK</sequence>
<accession>A0A0G1FYL5</accession>
<dbReference type="Pfam" id="PF11074">
    <property type="entry name" value="DUF2779"/>
    <property type="match status" value="1"/>
</dbReference>
<evidence type="ECO:0000259" key="1">
    <source>
        <dbReference type="Pfam" id="PF11074"/>
    </source>
</evidence>
<dbReference type="InterPro" id="IPR021301">
    <property type="entry name" value="DUF2779"/>
</dbReference>
<protein>
    <recommendedName>
        <fullName evidence="1">DUF2779 domain-containing protein</fullName>
    </recommendedName>
</protein>
<gene>
    <name evidence="2" type="ORF">UV68_C0058G0003</name>
</gene>